<accession>A0ABD5ZI94</accession>
<dbReference type="RefSeq" id="WP_390224865.1">
    <property type="nucleotide sequence ID" value="NZ_JBHTAA010000005.1"/>
</dbReference>
<sequence>MRRRQFVASVSTTVLTAIAGCIGKPNQEARDAYRRGLSQYQEGEGIANDTPPAGPDKEITQETAYQYMLSGDKFFSAVFSFEDAAEASNADPARQYALDASSRAREKSEEMWDLADNDVQKALSHQRAAYEYQIADMGDFKQATSGSLF</sequence>
<keyword evidence="2" id="KW-1185">Reference proteome</keyword>
<protein>
    <recommendedName>
        <fullName evidence="3">DUF4398 domain-containing protein</fullName>
    </recommendedName>
</protein>
<dbReference type="AlphaFoldDB" id="A0ABD5ZI94"/>
<evidence type="ECO:0000313" key="2">
    <source>
        <dbReference type="Proteomes" id="UP001596481"/>
    </source>
</evidence>
<evidence type="ECO:0000313" key="1">
    <source>
        <dbReference type="EMBL" id="MFC7204832.1"/>
    </source>
</evidence>
<gene>
    <name evidence="1" type="ORF">ACFQJC_15050</name>
</gene>
<name>A0ABD5ZI94_9EURY</name>
<dbReference type="PROSITE" id="PS51257">
    <property type="entry name" value="PROKAR_LIPOPROTEIN"/>
    <property type="match status" value="1"/>
</dbReference>
<reference evidence="1 2" key="1">
    <citation type="journal article" date="2019" name="Int. J. Syst. Evol. Microbiol.">
        <title>The Global Catalogue of Microorganisms (GCM) 10K type strain sequencing project: providing services to taxonomists for standard genome sequencing and annotation.</title>
        <authorList>
            <consortium name="The Broad Institute Genomics Platform"/>
            <consortium name="The Broad Institute Genome Sequencing Center for Infectious Disease"/>
            <person name="Wu L."/>
            <person name="Ma J."/>
        </authorList>
    </citation>
    <scope>NUCLEOTIDE SEQUENCE [LARGE SCALE GENOMIC DNA]</scope>
    <source>
        <strain evidence="1 2">DSM 29988</strain>
    </source>
</reference>
<dbReference type="EMBL" id="JBHTAA010000005">
    <property type="protein sequence ID" value="MFC7204832.1"/>
    <property type="molecule type" value="Genomic_DNA"/>
</dbReference>
<dbReference type="Proteomes" id="UP001596481">
    <property type="component" value="Unassembled WGS sequence"/>
</dbReference>
<organism evidence="1 2">
    <name type="scientific">Haloferax namakaokahaiae</name>
    <dbReference type="NCBI Taxonomy" id="1748331"/>
    <lineage>
        <taxon>Archaea</taxon>
        <taxon>Methanobacteriati</taxon>
        <taxon>Methanobacteriota</taxon>
        <taxon>Stenosarchaea group</taxon>
        <taxon>Halobacteria</taxon>
        <taxon>Halobacteriales</taxon>
        <taxon>Haloferacaceae</taxon>
        <taxon>Haloferax</taxon>
    </lineage>
</organism>
<evidence type="ECO:0008006" key="3">
    <source>
        <dbReference type="Google" id="ProtNLM"/>
    </source>
</evidence>
<comment type="caution">
    <text evidence="1">The sequence shown here is derived from an EMBL/GenBank/DDBJ whole genome shotgun (WGS) entry which is preliminary data.</text>
</comment>
<proteinExistence type="predicted"/>